<dbReference type="PANTHER" id="PTHR30273:SF2">
    <property type="entry name" value="PROTEIN FECR"/>
    <property type="match status" value="1"/>
</dbReference>
<dbReference type="Proteomes" id="UP001549749">
    <property type="component" value="Unassembled WGS sequence"/>
</dbReference>
<feature type="domain" description="Protein FecR C-terminal" evidence="3">
    <location>
        <begin position="323"/>
        <end position="389"/>
    </location>
</feature>
<protein>
    <submittedName>
        <fullName evidence="4">FecR domain-containing protein</fullName>
    </submittedName>
</protein>
<comment type="caution">
    <text evidence="4">The sequence shown here is derived from an EMBL/GenBank/DDBJ whole genome shotgun (WGS) entry which is preliminary data.</text>
</comment>
<proteinExistence type="predicted"/>
<keyword evidence="5" id="KW-1185">Reference proteome</keyword>
<keyword evidence="1" id="KW-1133">Transmembrane helix</keyword>
<evidence type="ECO:0000313" key="5">
    <source>
        <dbReference type="Proteomes" id="UP001549749"/>
    </source>
</evidence>
<dbReference type="Gene3D" id="2.60.120.1440">
    <property type="match status" value="1"/>
</dbReference>
<evidence type="ECO:0000313" key="4">
    <source>
        <dbReference type="EMBL" id="MET6997022.1"/>
    </source>
</evidence>
<dbReference type="RefSeq" id="WP_354659663.1">
    <property type="nucleotide sequence ID" value="NZ_JBEXAC010000001.1"/>
</dbReference>
<dbReference type="InterPro" id="IPR012373">
    <property type="entry name" value="Ferrdict_sens_TM"/>
</dbReference>
<dbReference type="EMBL" id="JBEXAC010000001">
    <property type="protein sequence ID" value="MET6997022.1"/>
    <property type="molecule type" value="Genomic_DNA"/>
</dbReference>
<gene>
    <name evidence="4" type="ORF">ABR189_06565</name>
</gene>
<dbReference type="Pfam" id="PF04773">
    <property type="entry name" value="FecR"/>
    <property type="match status" value="1"/>
</dbReference>
<feature type="transmembrane region" description="Helical" evidence="1">
    <location>
        <begin position="92"/>
        <end position="109"/>
    </location>
</feature>
<keyword evidence="1" id="KW-0472">Membrane</keyword>
<dbReference type="Gene3D" id="3.55.50.30">
    <property type="match status" value="1"/>
</dbReference>
<dbReference type="InterPro" id="IPR032508">
    <property type="entry name" value="FecR_C"/>
</dbReference>
<sequence length="391" mass="43615">MKNAVARLHDLFPRYLENRLTREEYEEWLLLLSTADAAVQEELELLWEQSGSFRPVITAEAWEDKMAQRMQPAPAPVFRQVKPLPRWRAAKWWAAAAVLLVGGTLYFYGERPLPAGKRMQVMLQADLPPGGNRAVLTLGNGSTIVLDSAHNGPLAQQGAAQILKPGSNSISYTSNNHTQELVYNTLTTPRGGQYSVALSDGTRVWLNAASSIRFPATFTGKERRVEITGEAYFEVAPDAARVFKVTVNDMEVMVLGTHFNVMAYEEENMIRTTLLEGAVKVSRQDKSVVLQPGQQAQAGARDAIRLASGVDVNEVMAWKNGLFWFENADVHSVMRQVARWYNVDVEVRGDIALHFTGSIPRNVQVSRVFEILQEAGSMHYMITKDKIIVSP</sequence>
<reference evidence="4 5" key="1">
    <citation type="submission" date="2024-06" db="EMBL/GenBank/DDBJ databases">
        <title>Chitinophaga defluvii sp. nov., isolated from municipal sewage.</title>
        <authorList>
            <person name="Zhang L."/>
        </authorList>
    </citation>
    <scope>NUCLEOTIDE SEQUENCE [LARGE SCALE GENOMIC DNA]</scope>
    <source>
        <strain evidence="4 5">H8</strain>
    </source>
</reference>
<evidence type="ECO:0000259" key="3">
    <source>
        <dbReference type="Pfam" id="PF16344"/>
    </source>
</evidence>
<evidence type="ECO:0000259" key="2">
    <source>
        <dbReference type="Pfam" id="PF04773"/>
    </source>
</evidence>
<dbReference type="PANTHER" id="PTHR30273">
    <property type="entry name" value="PERIPLASMIC SIGNAL SENSOR AND SIGMA FACTOR ACTIVATOR FECR-RELATED"/>
    <property type="match status" value="1"/>
</dbReference>
<keyword evidence="1" id="KW-0812">Transmembrane</keyword>
<accession>A0ABV2T1W3</accession>
<feature type="domain" description="FecR protein" evidence="2">
    <location>
        <begin position="185"/>
        <end position="280"/>
    </location>
</feature>
<dbReference type="Pfam" id="PF16344">
    <property type="entry name" value="FecR_C"/>
    <property type="match status" value="1"/>
</dbReference>
<evidence type="ECO:0000256" key="1">
    <source>
        <dbReference type="SAM" id="Phobius"/>
    </source>
</evidence>
<organism evidence="4 5">
    <name type="scientific">Chitinophaga defluvii</name>
    <dbReference type="NCBI Taxonomy" id="3163343"/>
    <lineage>
        <taxon>Bacteria</taxon>
        <taxon>Pseudomonadati</taxon>
        <taxon>Bacteroidota</taxon>
        <taxon>Chitinophagia</taxon>
        <taxon>Chitinophagales</taxon>
        <taxon>Chitinophagaceae</taxon>
        <taxon>Chitinophaga</taxon>
    </lineage>
</organism>
<dbReference type="InterPro" id="IPR006860">
    <property type="entry name" value="FecR"/>
</dbReference>
<name>A0ABV2T1W3_9BACT</name>